<sequence length="98" mass="10499">MKNSEEVFGGSRCVTDPRQARRIRDPVVGDHKPKYDMLGHRELYQRGIDSPVNSSLFFGYKRQRGGGTNSRLNAACSGGGRGGGDGSVGGAQKRGGEE</sequence>
<dbReference type="EMBL" id="HG994366">
    <property type="protein sequence ID" value="CAF1905159.1"/>
    <property type="molecule type" value="Genomic_DNA"/>
</dbReference>
<proteinExistence type="predicted"/>
<dbReference type="Proteomes" id="UP001295469">
    <property type="component" value="Chromosome C02"/>
</dbReference>
<evidence type="ECO:0000313" key="2">
    <source>
        <dbReference type="EMBL" id="CAF1905159.1"/>
    </source>
</evidence>
<dbReference type="Gramene" id="CDX81551">
    <property type="protein sequence ID" value="CDX81551"/>
    <property type="gene ID" value="GSBRNA2T00135253001"/>
</dbReference>
<organism evidence="2">
    <name type="scientific">Brassica napus</name>
    <name type="common">Rape</name>
    <dbReference type="NCBI Taxonomy" id="3708"/>
    <lineage>
        <taxon>Eukaryota</taxon>
        <taxon>Viridiplantae</taxon>
        <taxon>Streptophyta</taxon>
        <taxon>Embryophyta</taxon>
        <taxon>Tracheophyta</taxon>
        <taxon>Spermatophyta</taxon>
        <taxon>Magnoliopsida</taxon>
        <taxon>eudicotyledons</taxon>
        <taxon>Gunneridae</taxon>
        <taxon>Pentapetalae</taxon>
        <taxon>rosids</taxon>
        <taxon>malvids</taxon>
        <taxon>Brassicales</taxon>
        <taxon>Brassicaceae</taxon>
        <taxon>Brassiceae</taxon>
        <taxon>Brassica</taxon>
    </lineage>
</organism>
<evidence type="ECO:0000256" key="1">
    <source>
        <dbReference type="SAM" id="MobiDB-lite"/>
    </source>
</evidence>
<protein>
    <submittedName>
        <fullName evidence="2">(rape) hypothetical protein</fullName>
    </submittedName>
</protein>
<feature type="compositionally biased region" description="Basic and acidic residues" evidence="1">
    <location>
        <begin position="18"/>
        <end position="34"/>
    </location>
</feature>
<dbReference type="AlphaFoldDB" id="A0A816KGN3"/>
<gene>
    <name evidence="2" type="ORF">DARMORV10_C02P25280.1</name>
</gene>
<feature type="region of interest" description="Disordered" evidence="1">
    <location>
        <begin position="63"/>
        <end position="98"/>
    </location>
</feature>
<reference evidence="2" key="1">
    <citation type="submission" date="2021-01" db="EMBL/GenBank/DDBJ databases">
        <authorList>
            <consortium name="Genoscope - CEA"/>
            <person name="William W."/>
        </authorList>
    </citation>
    <scope>NUCLEOTIDE SEQUENCE</scope>
</reference>
<accession>A0A816KGN3</accession>
<feature type="compositionally biased region" description="Gly residues" evidence="1">
    <location>
        <begin position="77"/>
        <end position="98"/>
    </location>
</feature>
<feature type="region of interest" description="Disordered" evidence="1">
    <location>
        <begin position="1"/>
        <end position="34"/>
    </location>
</feature>
<name>A0A816KGN3_BRANA</name>